<feature type="compositionally biased region" description="Polar residues" evidence="1">
    <location>
        <begin position="101"/>
        <end position="111"/>
    </location>
</feature>
<dbReference type="Proteomes" id="UP000663850">
    <property type="component" value="Unassembled WGS sequence"/>
</dbReference>
<feature type="compositionally biased region" description="Low complexity" evidence="1">
    <location>
        <begin position="25"/>
        <end position="37"/>
    </location>
</feature>
<name>A0A8H3C6R3_9AGAM</name>
<evidence type="ECO:0000313" key="2">
    <source>
        <dbReference type="EMBL" id="CAE6474721.1"/>
    </source>
</evidence>
<feature type="compositionally biased region" description="Polar residues" evidence="1">
    <location>
        <begin position="720"/>
        <end position="734"/>
    </location>
</feature>
<protein>
    <submittedName>
        <fullName evidence="2">Uncharacterized protein</fullName>
    </submittedName>
</protein>
<accession>A0A8H3C6R3</accession>
<feature type="compositionally biased region" description="Basic and acidic residues" evidence="1">
    <location>
        <begin position="572"/>
        <end position="586"/>
    </location>
</feature>
<sequence length="1345" mass="145026">MSDVGSPSQLRDSMRKMRKRVASVIRRGSSSKNIKSRSGSEEADKNSNQSHHEESDHEHLEHHDEHEHESEHTPSHTNPNSAASSTHSLNKSIGSRPASPQPGSSLSSPTTEKAHRKRSLVNLSFPRSPSKKNKSKGDSAPSSPDVRIRTFSTPGNASPVEPELGKLSIPAPGRPRTLSHPLAASPIMPSSPDKEADNARPKHGHSRASSSPGTGAFGALASAASTLAAMTVAHPSNVPRPRSPSPPSVVLTPPTESPASPAPIVESPSIISPPAEQPISTPDVTLTPNVTSVDAPKEDAPGQPRDKPIVDADPVEREPNATSLIERGPSRESPGQGREPLPREQGVQRAASTVGSEMGWSLLDTTLEEDEPEEENAGTSKAEQAGKPDDTKDIQTKVQKVVPDVKTQEPNKVEEVPKDKVASLQTEESGNSLMFDPTPASDERKPLPSTSEGEEHHDGAFVMSPTPSGQGTPQPAPEPASDVAPTGAFIDTPPRESHPTWVTSVSTPPRAASPKAYSDFAVPMTPPAQTGSRMFNPERDGGLFSTPDNQKSFQSSTSPGSSQLSDTPSKFSDIDASRQQISKDDLPSGISTPPRPHETSYYPGDATPPPPSMSESFFHPRNLEKLNPRRLERTMSTMGVFGDADPDGTGVQERLKHATAGPRPSLDTSTHEMISPSVRDEENELRKLAGTELKDWYEGETRTPKTVRMMLPETERAITGATSRPRSALSQGQTLEPAAEIEQPESSKSKSAETDDEAQPTSQIQSRASVSQGQIQRQPDRAQVYTSVLSRLMSHMDRRSSLMARLATRLGTLGGVGGSLPVERHPREWVAQTLPSGKVYYSHRLVIDGIDIEGSPRTKTRAVTAPIAEGSRSPTTKVLVIPTPSAALPVTLVTDLDMSDPVTHSGVNSFVDKNLQERDVDLPSGWEVWIHASGTSESLFDGSKADRWDEVSEAGTEPVDLGYGAPCVLVWAYVSHKRRRVGAQGPEDKFVTGEDAEHDLEMERRYWAYVETHPAHADVNPRATQEAIELLTWHYTDRFLAEKKRGEKEVIHVNPPFTPEESQEVLEFLKSVTADYSRANAVLKTRTVARVHVRTAEWRLAKLHAVADAVKLEVMGPSERLRRRRAAANPFVGIPLRTLASLLGLGIPYLYVNQPDEKVEDRQRMMVADASTNLMSALMLGASVSFLAIPDLEDIARLAGVTAAACSLGSLAAGIVRLRLPSFSSGKEGGAGADDHGEQEPRPSALRTFARSLPLVLSAYAGSALVAGLAAYSWRGQVSTVDDPFAGLYSHHAGSDDAPGGRWLRSFVRRESGAGYGLGGSRLESDRQGWPEASSQGLVRLWGTW</sequence>
<gene>
    <name evidence="2" type="ORF">RDB_LOCUS67142</name>
</gene>
<organism evidence="2 3">
    <name type="scientific">Rhizoctonia solani</name>
    <dbReference type="NCBI Taxonomy" id="456999"/>
    <lineage>
        <taxon>Eukaryota</taxon>
        <taxon>Fungi</taxon>
        <taxon>Dikarya</taxon>
        <taxon>Basidiomycota</taxon>
        <taxon>Agaricomycotina</taxon>
        <taxon>Agaricomycetes</taxon>
        <taxon>Cantharellales</taxon>
        <taxon>Ceratobasidiaceae</taxon>
        <taxon>Rhizoctonia</taxon>
    </lineage>
</organism>
<feature type="compositionally biased region" description="Basic and acidic residues" evidence="1">
    <location>
        <begin position="38"/>
        <end position="74"/>
    </location>
</feature>
<feature type="compositionally biased region" description="Basic and acidic residues" evidence="1">
    <location>
        <begin position="384"/>
        <end position="395"/>
    </location>
</feature>
<feature type="region of interest" description="Disordered" evidence="1">
    <location>
        <begin position="1"/>
        <end position="217"/>
    </location>
</feature>
<feature type="compositionally biased region" description="Acidic residues" evidence="1">
    <location>
        <begin position="366"/>
        <end position="376"/>
    </location>
</feature>
<proteinExistence type="predicted"/>
<feature type="compositionally biased region" description="Polar residues" evidence="1">
    <location>
        <begin position="282"/>
        <end position="292"/>
    </location>
</feature>
<reference evidence="2" key="1">
    <citation type="submission" date="2021-01" db="EMBL/GenBank/DDBJ databases">
        <authorList>
            <person name="Kaushik A."/>
        </authorList>
    </citation>
    <scope>NUCLEOTIDE SEQUENCE</scope>
    <source>
        <strain evidence="2">Type strain: AG8-Rh-89/</strain>
    </source>
</reference>
<evidence type="ECO:0000256" key="1">
    <source>
        <dbReference type="SAM" id="MobiDB-lite"/>
    </source>
</evidence>
<dbReference type="EMBL" id="CAJMWZ010003453">
    <property type="protein sequence ID" value="CAE6474721.1"/>
    <property type="molecule type" value="Genomic_DNA"/>
</dbReference>
<comment type="caution">
    <text evidence="2">The sequence shown here is derived from an EMBL/GenBank/DDBJ whole genome shotgun (WGS) entry which is preliminary data.</text>
</comment>
<feature type="compositionally biased region" description="Polar residues" evidence="1">
    <location>
        <begin position="75"/>
        <end position="93"/>
    </location>
</feature>
<feature type="compositionally biased region" description="Basic and acidic residues" evidence="1">
    <location>
        <begin position="295"/>
        <end position="319"/>
    </location>
</feature>
<feature type="compositionally biased region" description="Low complexity" evidence="1">
    <location>
        <begin position="248"/>
        <end position="280"/>
    </location>
</feature>
<feature type="region of interest" description="Disordered" evidence="1">
    <location>
        <begin position="717"/>
        <end position="781"/>
    </location>
</feature>
<feature type="compositionally biased region" description="Polar residues" evidence="1">
    <location>
        <begin position="423"/>
        <end position="432"/>
    </location>
</feature>
<feature type="compositionally biased region" description="Basic and acidic residues" evidence="1">
    <location>
        <begin position="621"/>
        <end position="633"/>
    </location>
</feature>
<feature type="region of interest" description="Disordered" evidence="1">
    <location>
        <begin position="232"/>
        <end position="684"/>
    </location>
</feature>
<feature type="compositionally biased region" description="Low complexity" evidence="1">
    <location>
        <begin position="550"/>
        <end position="565"/>
    </location>
</feature>
<evidence type="ECO:0000313" key="3">
    <source>
        <dbReference type="Proteomes" id="UP000663850"/>
    </source>
</evidence>
<feature type="compositionally biased region" description="Basic and acidic residues" evidence="1">
    <location>
        <begin position="406"/>
        <end position="421"/>
    </location>
</feature>
<feature type="compositionally biased region" description="Polar residues" evidence="1">
    <location>
        <begin position="759"/>
        <end position="777"/>
    </location>
</feature>
<feature type="compositionally biased region" description="Polar residues" evidence="1">
    <location>
        <begin position="1"/>
        <end position="11"/>
    </location>
</feature>